<comment type="caution">
    <text evidence="7">The sequence shown here is derived from an EMBL/GenBank/DDBJ whole genome shotgun (WGS) entry which is preliminary data.</text>
</comment>
<proteinExistence type="predicted"/>
<reference evidence="7" key="1">
    <citation type="submission" date="2022-10" db="EMBL/GenBank/DDBJ databases">
        <title>Chryseobacterium sp. nov., a novel bacterial species.</title>
        <authorList>
            <person name="Cao Y."/>
        </authorList>
    </citation>
    <scope>NUCLEOTIDE SEQUENCE</scope>
    <source>
        <strain evidence="7">KC 927</strain>
    </source>
</reference>
<dbReference type="PANTHER" id="PTHR30417:SF1">
    <property type="entry name" value="N-ACETYLMURAMOYL-L-ALANINE AMIDASE AMID"/>
    <property type="match status" value="1"/>
</dbReference>
<feature type="domain" description="N-acetylmuramoyl-L-alanine amidase" evidence="6">
    <location>
        <begin position="306"/>
        <end position="457"/>
    </location>
</feature>
<dbReference type="Proteomes" id="UP001070176">
    <property type="component" value="Unassembled WGS sequence"/>
</dbReference>
<dbReference type="SUPFAM" id="SSF55846">
    <property type="entry name" value="N-acetylmuramoyl-L-alanine amidase-like"/>
    <property type="match status" value="1"/>
</dbReference>
<evidence type="ECO:0000259" key="6">
    <source>
        <dbReference type="SMART" id="SM00644"/>
    </source>
</evidence>
<keyword evidence="8" id="KW-1185">Reference proteome</keyword>
<organism evidence="7 8">
    <name type="scientific">Chryseobacterium luquanense</name>
    <dbReference type="NCBI Taxonomy" id="2983766"/>
    <lineage>
        <taxon>Bacteria</taxon>
        <taxon>Pseudomonadati</taxon>
        <taxon>Bacteroidota</taxon>
        <taxon>Flavobacteriia</taxon>
        <taxon>Flavobacteriales</taxon>
        <taxon>Weeksellaceae</taxon>
        <taxon>Chryseobacterium group</taxon>
        <taxon>Chryseobacterium</taxon>
    </lineage>
</organism>
<evidence type="ECO:0000256" key="3">
    <source>
        <dbReference type="ARBA" id="ARBA00022801"/>
    </source>
</evidence>
<evidence type="ECO:0000313" key="7">
    <source>
        <dbReference type="EMBL" id="MCX8533188.1"/>
    </source>
</evidence>
<dbReference type="Gene3D" id="3.40.80.10">
    <property type="entry name" value="Peptidoglycan recognition protein-like"/>
    <property type="match status" value="1"/>
</dbReference>
<comment type="catalytic activity">
    <reaction evidence="1">
        <text>Hydrolyzes the link between N-acetylmuramoyl residues and L-amino acid residues in certain cell-wall glycopeptides.</text>
        <dbReference type="EC" id="3.5.1.28"/>
    </reaction>
</comment>
<evidence type="ECO:0000256" key="4">
    <source>
        <dbReference type="ARBA" id="ARBA00023316"/>
    </source>
</evidence>
<dbReference type="InterPro" id="IPR002502">
    <property type="entry name" value="Amidase_domain"/>
</dbReference>
<name>A0ABT3Y4V5_9FLAO</name>
<feature type="region of interest" description="Disordered" evidence="5">
    <location>
        <begin position="1"/>
        <end position="39"/>
    </location>
</feature>
<accession>A0ABT3Y4V5</accession>
<dbReference type="EC" id="3.5.1.28" evidence="2"/>
<dbReference type="SMART" id="SM00644">
    <property type="entry name" value="Ami_2"/>
    <property type="match status" value="1"/>
</dbReference>
<dbReference type="PANTHER" id="PTHR30417">
    <property type="entry name" value="N-ACETYLMURAMOYL-L-ALANINE AMIDASE AMID"/>
    <property type="match status" value="1"/>
</dbReference>
<dbReference type="Pfam" id="PF01510">
    <property type="entry name" value="Amidase_2"/>
    <property type="match status" value="1"/>
</dbReference>
<protein>
    <recommendedName>
        <fullName evidence="2">N-acetylmuramoyl-L-alanine amidase</fullName>
        <ecNumber evidence="2">3.5.1.28</ecNumber>
    </recommendedName>
</protein>
<gene>
    <name evidence="7" type="ORF">OEA66_12580</name>
</gene>
<evidence type="ECO:0000256" key="1">
    <source>
        <dbReference type="ARBA" id="ARBA00001561"/>
    </source>
</evidence>
<feature type="compositionally biased region" description="Polar residues" evidence="5">
    <location>
        <begin position="1"/>
        <end position="26"/>
    </location>
</feature>
<sequence>MSGSLISHQYVENSPGSQEKNGSSSSQEKDDYSVNPNQKVYDMPHQLDHEVNGVKIYFAEQKPKMKWESKEESYSVQSVNGATVKSIKDKKEGDLKKLKKEFKNIQVLDSADNTKMLSDGTKLKKGESVKIKWEENIHQQDEDGKPAYDPLQINKASVKKKVWVVANCEGTSGNLSIQINENKLENGEQVYENPIKFLIGEEEKDKIEFKIDGRMVYQQEITLRPKSDDDLKKLVEKFDQRKDKNAFLYFKAEITETQNEITFPDETHEFLNKDGERLEIKYCSCCDYTVDNEGYVVGSKVTKNKIDSCNKTAMPNDVAIIVLHRTAGGKASGTLNHMKSEGYGAHFVIDYDGTIYHAISLNNKGSHMGVAQFQATKDAGWGNGNSIAIETCGYSYDKDGNKRIGAAGDKVPHDHWEEVTNEQAKSVACLLDFLITHYNLTINEVKVHEDLCSKEPLEGKTVYDAMLPYLCL</sequence>
<dbReference type="RefSeq" id="WP_267281704.1">
    <property type="nucleotide sequence ID" value="NZ_JAOVZV010000015.1"/>
</dbReference>
<keyword evidence="3" id="KW-0378">Hydrolase</keyword>
<keyword evidence="4" id="KW-0961">Cell wall biogenesis/degradation</keyword>
<evidence type="ECO:0000256" key="2">
    <source>
        <dbReference type="ARBA" id="ARBA00011901"/>
    </source>
</evidence>
<dbReference type="InterPro" id="IPR036505">
    <property type="entry name" value="Amidase/PGRP_sf"/>
</dbReference>
<evidence type="ECO:0000256" key="5">
    <source>
        <dbReference type="SAM" id="MobiDB-lite"/>
    </source>
</evidence>
<dbReference type="InterPro" id="IPR051206">
    <property type="entry name" value="NAMLAA_amidase_2"/>
</dbReference>
<dbReference type="CDD" id="cd06583">
    <property type="entry name" value="PGRP"/>
    <property type="match status" value="1"/>
</dbReference>
<dbReference type="EMBL" id="JAOVZV010000015">
    <property type="protein sequence ID" value="MCX8533188.1"/>
    <property type="molecule type" value="Genomic_DNA"/>
</dbReference>
<evidence type="ECO:0000313" key="8">
    <source>
        <dbReference type="Proteomes" id="UP001070176"/>
    </source>
</evidence>